<dbReference type="AlphaFoldDB" id="A0A1G6ACK8"/>
<sequence length="292" mass="30606">MKAKQAVIVVNSQVARGSVGGRAGVFVLQRMGFPAWWVPTVQFPWHPGHSPSTRMAPEPAVFRAFLADLATAPWLGEVGAVMSGYLGDAGQAEAIADLVDAVKAKNPDATYLCDPIIGDAGGLFQPEDVGVAIREVLLPRADTATPNRFELAWLSGKSLETNDELIAVARGIGVGEMVVTSAFAGEGAIGNLLVRPESASLFSHLAYPSVPHGSGDLLAALYLGNRLDRLLPEVALERAVASTHDLITLGRAMGDDEMPLVAGQALFESAPDGVTVETLSDASHMLSQSRSG</sequence>
<dbReference type="Proteomes" id="UP000199071">
    <property type="component" value="Unassembled WGS sequence"/>
</dbReference>
<evidence type="ECO:0000256" key="2">
    <source>
        <dbReference type="ARBA" id="ARBA00022679"/>
    </source>
</evidence>
<organism evidence="7 8">
    <name type="scientific">Bauldia litoralis</name>
    <dbReference type="NCBI Taxonomy" id="665467"/>
    <lineage>
        <taxon>Bacteria</taxon>
        <taxon>Pseudomonadati</taxon>
        <taxon>Pseudomonadota</taxon>
        <taxon>Alphaproteobacteria</taxon>
        <taxon>Hyphomicrobiales</taxon>
        <taxon>Kaistiaceae</taxon>
        <taxon>Bauldia</taxon>
    </lineage>
</organism>
<proteinExistence type="predicted"/>
<keyword evidence="8" id="KW-1185">Reference proteome</keyword>
<dbReference type="EC" id="2.7.1.35" evidence="1"/>
<evidence type="ECO:0000256" key="4">
    <source>
        <dbReference type="ARBA" id="ARBA00022777"/>
    </source>
</evidence>
<gene>
    <name evidence="7" type="ORF">SAMN02982931_00448</name>
</gene>
<evidence type="ECO:0000313" key="7">
    <source>
        <dbReference type="EMBL" id="SDB06109.1"/>
    </source>
</evidence>
<dbReference type="InterPro" id="IPR013749">
    <property type="entry name" value="PM/HMP-P_kinase-1"/>
</dbReference>
<dbReference type="GO" id="GO:0005524">
    <property type="term" value="F:ATP binding"/>
    <property type="evidence" value="ECO:0007669"/>
    <property type="project" value="UniProtKB-KW"/>
</dbReference>
<dbReference type="GO" id="GO:0008478">
    <property type="term" value="F:pyridoxal kinase activity"/>
    <property type="evidence" value="ECO:0007669"/>
    <property type="project" value="UniProtKB-EC"/>
</dbReference>
<evidence type="ECO:0000256" key="5">
    <source>
        <dbReference type="ARBA" id="ARBA00022840"/>
    </source>
</evidence>
<name>A0A1G6ACK8_9HYPH</name>
<dbReference type="PANTHER" id="PTHR10534">
    <property type="entry name" value="PYRIDOXAL KINASE"/>
    <property type="match status" value="1"/>
</dbReference>
<dbReference type="InterPro" id="IPR004625">
    <property type="entry name" value="PyrdxlKinase"/>
</dbReference>
<dbReference type="Gene3D" id="3.40.1190.20">
    <property type="match status" value="1"/>
</dbReference>
<dbReference type="RefSeq" id="WP_175478253.1">
    <property type="nucleotide sequence ID" value="NZ_FMXQ01000001.1"/>
</dbReference>
<evidence type="ECO:0000259" key="6">
    <source>
        <dbReference type="Pfam" id="PF08543"/>
    </source>
</evidence>
<reference evidence="7 8" key="1">
    <citation type="submission" date="2016-10" db="EMBL/GenBank/DDBJ databases">
        <authorList>
            <person name="de Groot N.N."/>
        </authorList>
    </citation>
    <scope>NUCLEOTIDE SEQUENCE [LARGE SCALE GENOMIC DNA]</scope>
    <source>
        <strain evidence="7 8">ATCC 35022</strain>
    </source>
</reference>
<dbReference type="CDD" id="cd01173">
    <property type="entry name" value="pyridoxal_pyridoxamine_kinase"/>
    <property type="match status" value="1"/>
</dbReference>
<dbReference type="GO" id="GO:0009443">
    <property type="term" value="P:pyridoxal 5'-phosphate salvage"/>
    <property type="evidence" value="ECO:0007669"/>
    <property type="project" value="InterPro"/>
</dbReference>
<feature type="domain" description="Pyridoxamine kinase/Phosphomethylpyrimidine kinase" evidence="6">
    <location>
        <begin position="78"/>
        <end position="256"/>
    </location>
</feature>
<keyword evidence="2" id="KW-0808">Transferase</keyword>
<dbReference type="SUPFAM" id="SSF53613">
    <property type="entry name" value="Ribokinase-like"/>
    <property type="match status" value="1"/>
</dbReference>
<dbReference type="PANTHER" id="PTHR10534:SF2">
    <property type="entry name" value="PYRIDOXAL KINASE"/>
    <property type="match status" value="1"/>
</dbReference>
<dbReference type="InterPro" id="IPR029056">
    <property type="entry name" value="Ribokinase-like"/>
</dbReference>
<dbReference type="STRING" id="665467.SAMN02982931_00448"/>
<keyword evidence="4 7" id="KW-0418">Kinase</keyword>
<evidence type="ECO:0000256" key="3">
    <source>
        <dbReference type="ARBA" id="ARBA00022741"/>
    </source>
</evidence>
<accession>A0A1G6ACK8</accession>
<keyword evidence="5" id="KW-0067">ATP-binding</keyword>
<dbReference type="EMBL" id="FMXQ01000001">
    <property type="protein sequence ID" value="SDB06109.1"/>
    <property type="molecule type" value="Genomic_DNA"/>
</dbReference>
<protein>
    <recommendedName>
        <fullName evidence="1">pyridoxal kinase</fullName>
        <ecNumber evidence="1">2.7.1.35</ecNumber>
    </recommendedName>
</protein>
<keyword evidence="3" id="KW-0547">Nucleotide-binding</keyword>
<dbReference type="GO" id="GO:0005829">
    <property type="term" value="C:cytosol"/>
    <property type="evidence" value="ECO:0007669"/>
    <property type="project" value="TreeGrafter"/>
</dbReference>
<dbReference type="NCBIfam" id="TIGR00687">
    <property type="entry name" value="pyridox_kin"/>
    <property type="match status" value="1"/>
</dbReference>
<dbReference type="Pfam" id="PF08543">
    <property type="entry name" value="Phos_pyr_kin"/>
    <property type="match status" value="1"/>
</dbReference>
<evidence type="ECO:0000256" key="1">
    <source>
        <dbReference type="ARBA" id="ARBA00012104"/>
    </source>
</evidence>
<evidence type="ECO:0000313" key="8">
    <source>
        <dbReference type="Proteomes" id="UP000199071"/>
    </source>
</evidence>